<accession>A0A6H0Y439</accession>
<keyword evidence="2" id="KW-1185">Reference proteome</keyword>
<dbReference type="AlphaFoldDB" id="A0A6H0Y439"/>
<dbReference type="Proteomes" id="UP000503462">
    <property type="component" value="Chromosome 5"/>
</dbReference>
<evidence type="ECO:0000313" key="1">
    <source>
        <dbReference type="EMBL" id="QIX01380.1"/>
    </source>
</evidence>
<proteinExistence type="predicted"/>
<evidence type="ECO:0000313" key="2">
    <source>
        <dbReference type="Proteomes" id="UP000503462"/>
    </source>
</evidence>
<dbReference type="EMBL" id="CP051143">
    <property type="protein sequence ID" value="QIX01380.1"/>
    <property type="molecule type" value="Genomic_DNA"/>
</dbReference>
<name>A0A6H0Y439_9PEZI</name>
<sequence>MGQVPSTTAVSSAVSTSSSITSYPPSRTFVNYVPAAIITSTVSKVGTVYTPAPVTTGYTTLTGPAKYVLSQVPVSKTITIPTVSGFTPLRCEATYQQPTPPTTTLYTTVTTTSGSAESSSLTAITDTIETIYTATVTLPAVYFLGVTSTITPTSTITRTNPTSTVWAACNANNVVQDHPYGHGYLGYAFPREPNIEVDSISFSPTDCCERCQANATCFGSAYFPLLDVPCKLFLLDPQGSQTCDPSYNGGRIDYSTQPLPTPYIYVGNGGCGQVQFYDD</sequence>
<organism evidence="1 2">
    <name type="scientific">Peltaster fructicola</name>
    <dbReference type="NCBI Taxonomy" id="286661"/>
    <lineage>
        <taxon>Eukaryota</taxon>
        <taxon>Fungi</taxon>
        <taxon>Dikarya</taxon>
        <taxon>Ascomycota</taxon>
        <taxon>Pezizomycotina</taxon>
        <taxon>Dothideomycetes</taxon>
        <taxon>Dothideomycetes incertae sedis</taxon>
        <taxon>Peltaster</taxon>
    </lineage>
</organism>
<gene>
    <name evidence="1" type="ORF">AMS68_006897</name>
</gene>
<reference evidence="1 2" key="1">
    <citation type="journal article" date="2016" name="Sci. Rep.">
        <title>Peltaster fructicola genome reveals evolution from an invasive phytopathogen to an ectophytic parasite.</title>
        <authorList>
            <person name="Xu C."/>
            <person name="Chen H."/>
            <person name="Gleason M.L."/>
            <person name="Xu J.R."/>
            <person name="Liu H."/>
            <person name="Zhang R."/>
            <person name="Sun G."/>
        </authorList>
    </citation>
    <scope>NUCLEOTIDE SEQUENCE [LARGE SCALE GENOMIC DNA]</scope>
    <source>
        <strain evidence="1 2">LNHT1506</strain>
    </source>
</reference>
<protein>
    <submittedName>
        <fullName evidence="1">Uncharacterized protein</fullName>
    </submittedName>
</protein>